<evidence type="ECO:0000313" key="4">
    <source>
        <dbReference type="Proteomes" id="UP001146351"/>
    </source>
</evidence>
<dbReference type="InterPro" id="IPR032696">
    <property type="entry name" value="SQ_cyclase_C"/>
</dbReference>
<protein>
    <submittedName>
        <fullName evidence="3">Terpenoid cyclases/protein prenyltransferase alpha-alpha toroid</fullName>
    </submittedName>
</protein>
<dbReference type="InterPro" id="IPR008930">
    <property type="entry name" value="Terpenoid_cyclase/PrenylTrfase"/>
</dbReference>
<name>A0A9W9HKQ0_9EURO</name>
<dbReference type="AlphaFoldDB" id="A0A9W9HKQ0"/>
<dbReference type="GO" id="GO:0016866">
    <property type="term" value="F:intramolecular transferase activity"/>
    <property type="evidence" value="ECO:0007669"/>
    <property type="project" value="InterPro"/>
</dbReference>
<reference evidence="3" key="2">
    <citation type="journal article" date="2023" name="IMA Fungus">
        <title>Comparative genomic study of the Penicillium genus elucidates a diverse pangenome and 15 lateral gene transfer events.</title>
        <authorList>
            <person name="Petersen C."/>
            <person name="Sorensen T."/>
            <person name="Nielsen M.R."/>
            <person name="Sondergaard T.E."/>
            <person name="Sorensen J.L."/>
            <person name="Fitzpatrick D.A."/>
            <person name="Frisvad J.C."/>
            <person name="Nielsen K.L."/>
        </authorList>
    </citation>
    <scope>NUCLEOTIDE SEQUENCE</scope>
    <source>
        <strain evidence="3">IBT 21917</strain>
    </source>
</reference>
<keyword evidence="4" id="KW-1185">Reference proteome</keyword>
<feature type="domain" description="Squalene cyclase C-terminal" evidence="2">
    <location>
        <begin position="12"/>
        <end position="150"/>
    </location>
</feature>
<sequence>MSIGFCDAMSPDQAMLNKALAWIRDRQLLDPQGDWRVYCPHLAPGGFSFEYANSVYPDVDDTAAIILAQVKHDPSSIDSDSVIAAVTWILGMQSSDGGWAAFDVDNNKLFLNRIPFSDMDSLCDTSSVDIIGRILEAFGLILKISSSHDYRMRCLFPQLRGACDRAIQYIVSNRRRTGPSSDDGDATTSMALATPFAAWHIIFTMSACGIPCNLRYSG</sequence>
<dbReference type="PANTHER" id="PTHR11764:SF82">
    <property type="entry name" value="TERPENE CYCLASE_MUTASE FAMILY MEMBER"/>
    <property type="match status" value="1"/>
</dbReference>
<dbReference type="Pfam" id="PF13243">
    <property type="entry name" value="SQHop_cyclase_C"/>
    <property type="match status" value="1"/>
</dbReference>
<dbReference type="EMBL" id="JAPQKO010000008">
    <property type="protein sequence ID" value="KAJ5151728.1"/>
    <property type="molecule type" value="Genomic_DNA"/>
</dbReference>
<reference evidence="3" key="1">
    <citation type="submission" date="2022-11" db="EMBL/GenBank/DDBJ databases">
        <authorList>
            <person name="Petersen C."/>
        </authorList>
    </citation>
    <scope>NUCLEOTIDE SEQUENCE</scope>
    <source>
        <strain evidence="3">IBT 21917</strain>
    </source>
</reference>
<dbReference type="SUPFAM" id="SSF48239">
    <property type="entry name" value="Terpenoid cyclases/Protein prenyltransferases"/>
    <property type="match status" value="1"/>
</dbReference>
<dbReference type="Gene3D" id="1.50.10.20">
    <property type="match status" value="1"/>
</dbReference>
<evidence type="ECO:0000259" key="2">
    <source>
        <dbReference type="Pfam" id="PF13243"/>
    </source>
</evidence>
<gene>
    <name evidence="3" type="ORF">N7492_010023</name>
</gene>
<evidence type="ECO:0000256" key="1">
    <source>
        <dbReference type="ARBA" id="ARBA00022737"/>
    </source>
</evidence>
<proteinExistence type="predicted"/>
<accession>A0A9W9HKQ0</accession>
<dbReference type="Proteomes" id="UP001146351">
    <property type="component" value="Unassembled WGS sequence"/>
</dbReference>
<keyword evidence="1" id="KW-0677">Repeat</keyword>
<dbReference type="InterPro" id="IPR018333">
    <property type="entry name" value="Squalene_cyclase"/>
</dbReference>
<organism evidence="3 4">
    <name type="scientific">Penicillium capsulatum</name>
    <dbReference type="NCBI Taxonomy" id="69766"/>
    <lineage>
        <taxon>Eukaryota</taxon>
        <taxon>Fungi</taxon>
        <taxon>Dikarya</taxon>
        <taxon>Ascomycota</taxon>
        <taxon>Pezizomycotina</taxon>
        <taxon>Eurotiomycetes</taxon>
        <taxon>Eurotiomycetidae</taxon>
        <taxon>Eurotiales</taxon>
        <taxon>Aspergillaceae</taxon>
        <taxon>Penicillium</taxon>
    </lineage>
</organism>
<comment type="caution">
    <text evidence="3">The sequence shown here is derived from an EMBL/GenBank/DDBJ whole genome shotgun (WGS) entry which is preliminary data.</text>
</comment>
<dbReference type="GO" id="GO:0016104">
    <property type="term" value="P:triterpenoid biosynthetic process"/>
    <property type="evidence" value="ECO:0007669"/>
    <property type="project" value="InterPro"/>
</dbReference>
<evidence type="ECO:0000313" key="3">
    <source>
        <dbReference type="EMBL" id="KAJ5151728.1"/>
    </source>
</evidence>
<dbReference type="GO" id="GO:0005811">
    <property type="term" value="C:lipid droplet"/>
    <property type="evidence" value="ECO:0007669"/>
    <property type="project" value="InterPro"/>
</dbReference>
<dbReference type="OrthoDB" id="21502at2759"/>
<dbReference type="PANTHER" id="PTHR11764">
    <property type="entry name" value="TERPENE CYCLASE/MUTASE FAMILY MEMBER"/>
    <property type="match status" value="1"/>
</dbReference>